<dbReference type="EMBL" id="CP002403">
    <property type="protein sequence ID" value="ADU23157.1"/>
    <property type="molecule type" value="Genomic_DNA"/>
</dbReference>
<evidence type="ECO:0008006" key="3">
    <source>
        <dbReference type="Google" id="ProtNLM"/>
    </source>
</evidence>
<reference evidence="1 2" key="1">
    <citation type="journal article" date="2011" name="J. Bacteriol.">
        <title>Complete genome of the cellulolytic ruminal bacterium Ruminococcus albus 7.</title>
        <authorList>
            <person name="Suen G."/>
            <person name="Stevenson D.M."/>
            <person name="Bruce D.C."/>
            <person name="Chertkov O."/>
            <person name="Copeland A."/>
            <person name="Cheng J.F."/>
            <person name="Detter C."/>
            <person name="Detter J.C."/>
            <person name="Goodwin L.A."/>
            <person name="Han C.S."/>
            <person name="Hauser L.J."/>
            <person name="Ivanova N.N."/>
            <person name="Kyrpides N.C."/>
            <person name="Land M.L."/>
            <person name="Lapidus A."/>
            <person name="Lucas S."/>
            <person name="Ovchinnikova G."/>
            <person name="Pitluck S."/>
            <person name="Tapia R."/>
            <person name="Woyke T."/>
            <person name="Boyum J."/>
            <person name="Mead D."/>
            <person name="Weimer P.J."/>
        </authorList>
    </citation>
    <scope>NUCLEOTIDE SEQUENCE [LARGE SCALE GENOMIC DNA]</scope>
    <source>
        <strain evidence="2">ATCC 27210 / DSM 20455 / JCM 14654 / NCDO 2250 / 7</strain>
    </source>
</reference>
<gene>
    <name evidence="1" type="ordered locus">Rumal_2683</name>
</gene>
<organism evidence="1 2">
    <name type="scientific">Ruminococcus albus (strain ATCC 27210 / DSM 20455 / JCM 14654 / NCDO 2250 / 7)</name>
    <dbReference type="NCBI Taxonomy" id="697329"/>
    <lineage>
        <taxon>Bacteria</taxon>
        <taxon>Bacillati</taxon>
        <taxon>Bacillota</taxon>
        <taxon>Clostridia</taxon>
        <taxon>Eubacteriales</taxon>
        <taxon>Oscillospiraceae</taxon>
        <taxon>Ruminococcus</taxon>
    </lineage>
</organism>
<dbReference type="KEGG" id="ral:Rumal_2683"/>
<evidence type="ECO:0000313" key="2">
    <source>
        <dbReference type="Proteomes" id="UP000006919"/>
    </source>
</evidence>
<protein>
    <recommendedName>
        <fullName evidence="3">XRE family transcriptional regulator</fullName>
    </recommendedName>
</protein>
<sequence length="140" mass="15751">MKKSTDELLNEIRSADSIDSYLSDNVENISCKKVSEMLENILAEKGLVKSEVIAKSEISQVYAYQIFSGVKEAPARDKVLSILIAMSLSLDEVQSFLKLSGYPFLYAKKKRDSIIIFCIENRKSVIETNNELYSRGEATL</sequence>
<dbReference type="OrthoDB" id="3233490at2"/>
<evidence type="ECO:0000313" key="1">
    <source>
        <dbReference type="EMBL" id="ADU23157.1"/>
    </source>
</evidence>
<dbReference type="AlphaFoldDB" id="E6UH79"/>
<accession>E6UH79</accession>
<name>E6UH79_RUMA7</name>
<dbReference type="HOGENOM" id="CLU_138399_0_0_9"/>
<proteinExistence type="predicted"/>
<dbReference type="eggNOG" id="ENOG5032ZVG">
    <property type="taxonomic scope" value="Bacteria"/>
</dbReference>
<dbReference type="STRING" id="697329.Rumal_2683"/>
<dbReference type="Proteomes" id="UP000006919">
    <property type="component" value="Chromosome"/>
</dbReference>
<dbReference type="RefSeq" id="WP_013499284.1">
    <property type="nucleotide sequence ID" value="NC_014833.1"/>
</dbReference>